<dbReference type="AlphaFoldDB" id="A0A3B0TCZ5"/>
<name>A0A3B0TCZ5_9ZZZZ</name>
<proteinExistence type="predicted"/>
<feature type="non-terminal residue" evidence="3">
    <location>
        <position position="288"/>
    </location>
</feature>
<protein>
    <submittedName>
        <fullName evidence="3">TonB-dependent receptor</fullName>
    </submittedName>
</protein>
<dbReference type="InterPro" id="IPR037066">
    <property type="entry name" value="Plug_dom_sf"/>
</dbReference>
<dbReference type="SUPFAM" id="SSF49464">
    <property type="entry name" value="Carboxypeptidase regulatory domain-like"/>
    <property type="match status" value="1"/>
</dbReference>
<keyword evidence="3" id="KW-0675">Receptor</keyword>
<accession>A0A3B0TCZ5</accession>
<reference evidence="3" key="1">
    <citation type="submission" date="2018-06" db="EMBL/GenBank/DDBJ databases">
        <authorList>
            <person name="Zhirakovskaya E."/>
        </authorList>
    </citation>
    <scope>NUCLEOTIDE SEQUENCE</scope>
</reference>
<dbReference type="Gene3D" id="2.60.40.1120">
    <property type="entry name" value="Carboxypeptidase-like, regulatory domain"/>
    <property type="match status" value="1"/>
</dbReference>
<dbReference type="Gene3D" id="2.170.130.10">
    <property type="entry name" value="TonB-dependent receptor, plug domain"/>
    <property type="match status" value="1"/>
</dbReference>
<dbReference type="Pfam" id="PF13715">
    <property type="entry name" value="CarbopepD_reg_2"/>
    <property type="match status" value="1"/>
</dbReference>
<dbReference type="GO" id="GO:0015344">
    <property type="term" value="F:siderophore uptake transmembrane transporter activity"/>
    <property type="evidence" value="ECO:0007669"/>
    <property type="project" value="TreeGrafter"/>
</dbReference>
<organism evidence="3">
    <name type="scientific">hydrothermal vent metagenome</name>
    <dbReference type="NCBI Taxonomy" id="652676"/>
    <lineage>
        <taxon>unclassified sequences</taxon>
        <taxon>metagenomes</taxon>
        <taxon>ecological metagenomes</taxon>
    </lineage>
</organism>
<evidence type="ECO:0000313" key="3">
    <source>
        <dbReference type="EMBL" id="VAW15858.1"/>
    </source>
</evidence>
<dbReference type="PANTHER" id="PTHR30069">
    <property type="entry name" value="TONB-DEPENDENT OUTER MEMBRANE RECEPTOR"/>
    <property type="match status" value="1"/>
</dbReference>
<feature type="domain" description="TonB-dependent receptor plug" evidence="2">
    <location>
        <begin position="129"/>
        <end position="230"/>
    </location>
</feature>
<dbReference type="GO" id="GO:0044718">
    <property type="term" value="P:siderophore transmembrane transport"/>
    <property type="evidence" value="ECO:0007669"/>
    <property type="project" value="TreeGrafter"/>
</dbReference>
<dbReference type="InterPro" id="IPR039426">
    <property type="entry name" value="TonB-dep_rcpt-like"/>
</dbReference>
<dbReference type="InterPro" id="IPR012910">
    <property type="entry name" value="Plug_dom"/>
</dbReference>
<dbReference type="PROSITE" id="PS52016">
    <property type="entry name" value="TONB_DEPENDENT_REC_3"/>
    <property type="match status" value="1"/>
</dbReference>
<dbReference type="PANTHER" id="PTHR30069:SF29">
    <property type="entry name" value="HEMOGLOBIN AND HEMOGLOBIN-HAPTOGLOBIN-BINDING PROTEIN 1-RELATED"/>
    <property type="match status" value="1"/>
</dbReference>
<dbReference type="GO" id="GO:0009279">
    <property type="term" value="C:cell outer membrane"/>
    <property type="evidence" value="ECO:0007669"/>
    <property type="project" value="TreeGrafter"/>
</dbReference>
<dbReference type="SUPFAM" id="SSF56935">
    <property type="entry name" value="Porins"/>
    <property type="match status" value="1"/>
</dbReference>
<keyword evidence="1" id="KW-0732">Signal</keyword>
<evidence type="ECO:0000256" key="1">
    <source>
        <dbReference type="ARBA" id="ARBA00022729"/>
    </source>
</evidence>
<evidence type="ECO:0000259" key="2">
    <source>
        <dbReference type="Pfam" id="PF07715"/>
    </source>
</evidence>
<gene>
    <name evidence="3" type="ORF">MNBD_BACTEROID01-870</name>
</gene>
<dbReference type="InterPro" id="IPR008969">
    <property type="entry name" value="CarboxyPept-like_regulatory"/>
</dbReference>
<sequence length="288" mass="31244">MLRRLQKNKKMKYIFCIMLLFTARFAYTQTSISGTVTDKATNEVLPGVNIFLPELNKGTVTDNKGDYRLRDMPKGFIKLQYSFVGYKTVVKSIHTCHNDTVVDIPMEVSALKSEEVIVSAGAISTQHENAIKIETIDATLQEAFANGPLMKSISAIPGVDVISKGNGVVTPVIRGLSTTNIIVLNNGTRMENFQFSVNHPFLADEAGLDRIEVVKGPASLLYGSDAIGGVINLVSEKPAPVGTVKGDVQLRYHTNSQGVNIGSGVNATHKNVSWGVRGNLNSTADYRD</sequence>
<dbReference type="EMBL" id="UOEP01000054">
    <property type="protein sequence ID" value="VAW15858.1"/>
    <property type="molecule type" value="Genomic_DNA"/>
</dbReference>
<dbReference type="Pfam" id="PF07715">
    <property type="entry name" value="Plug"/>
    <property type="match status" value="1"/>
</dbReference>